<dbReference type="GO" id="GO:0004109">
    <property type="term" value="F:coproporphyrinogen oxidase activity"/>
    <property type="evidence" value="ECO:0007669"/>
    <property type="project" value="InterPro"/>
</dbReference>
<dbReference type="InterPro" id="IPR004559">
    <property type="entry name" value="HemW-like"/>
</dbReference>
<keyword evidence="2" id="KW-0004">4Fe-4S</keyword>
<comment type="similarity">
    <text evidence="1">Belongs to the anaerobic coproporphyrinogen-III oxidase family. HemW subfamily.</text>
</comment>
<keyword evidence="2" id="KW-0411">Iron-sulfur</keyword>
<dbReference type="InterPro" id="IPR006638">
    <property type="entry name" value="Elp3/MiaA/NifB-like_rSAM"/>
</dbReference>
<comment type="function">
    <text evidence="2">Probably acts as a heme chaperone, transferring heme to an unknown acceptor. Binds one molecule of heme per monomer, possibly covalently. Binds 1 [4Fe-4S] cluster. The cluster is coordinated with 3 cysteines and an exchangeable S-adenosyl-L-methionine.</text>
</comment>
<proteinExistence type="inferred from homology"/>
<keyword evidence="2" id="KW-0143">Chaperone</keyword>
<dbReference type="InterPro" id="IPR007197">
    <property type="entry name" value="rSAM"/>
</dbReference>
<dbReference type="SFLD" id="SFLDF00562">
    <property type="entry name" value="HemN-like__clustered_with_heat"/>
    <property type="match status" value="1"/>
</dbReference>
<dbReference type="InParanoid" id="A0A420WKR5"/>
<keyword evidence="2" id="KW-0349">Heme</keyword>
<dbReference type="FunCoup" id="A0A420WKR5">
    <property type="interactions" value="516"/>
</dbReference>
<feature type="domain" description="Radical SAM core" evidence="3">
    <location>
        <begin position="1"/>
        <end position="232"/>
    </location>
</feature>
<dbReference type="Pfam" id="PF06969">
    <property type="entry name" value="HemN_C"/>
    <property type="match status" value="1"/>
</dbReference>
<evidence type="ECO:0000313" key="5">
    <source>
        <dbReference type="Proteomes" id="UP000282211"/>
    </source>
</evidence>
<keyword evidence="2" id="KW-0479">Metal-binding</keyword>
<dbReference type="GO" id="GO:0006779">
    <property type="term" value="P:porphyrin-containing compound biosynthetic process"/>
    <property type="evidence" value="ECO:0007669"/>
    <property type="project" value="InterPro"/>
</dbReference>
<dbReference type="InterPro" id="IPR010723">
    <property type="entry name" value="HemN_C"/>
</dbReference>
<dbReference type="PANTHER" id="PTHR13932:SF5">
    <property type="entry name" value="RADICAL S-ADENOSYL METHIONINE DOMAIN-CONTAINING PROTEIN 1, MITOCHONDRIAL"/>
    <property type="match status" value="1"/>
</dbReference>
<evidence type="ECO:0000313" key="4">
    <source>
        <dbReference type="EMBL" id="RKQ71607.1"/>
    </source>
</evidence>
<evidence type="ECO:0000256" key="2">
    <source>
        <dbReference type="RuleBase" id="RU364116"/>
    </source>
</evidence>
<dbReference type="Proteomes" id="UP000282211">
    <property type="component" value="Unassembled WGS sequence"/>
</dbReference>
<dbReference type="RefSeq" id="WP_170144885.1">
    <property type="nucleotide sequence ID" value="NZ_RBII01000001.1"/>
</dbReference>
<comment type="caution">
    <text evidence="4">The sequence shown here is derived from an EMBL/GenBank/DDBJ whole genome shotgun (WGS) entry which is preliminary data.</text>
</comment>
<dbReference type="CDD" id="cd01335">
    <property type="entry name" value="Radical_SAM"/>
    <property type="match status" value="1"/>
</dbReference>
<keyword evidence="2" id="KW-0408">Iron</keyword>
<evidence type="ECO:0000259" key="3">
    <source>
        <dbReference type="PROSITE" id="PS51918"/>
    </source>
</evidence>
<dbReference type="SFLD" id="SFLDS00029">
    <property type="entry name" value="Radical_SAM"/>
    <property type="match status" value="1"/>
</dbReference>
<dbReference type="SFLD" id="SFLDF00288">
    <property type="entry name" value="HemN-like__clustered_with_nucl"/>
    <property type="match status" value="1"/>
</dbReference>
<dbReference type="PROSITE" id="PS51918">
    <property type="entry name" value="RADICAL_SAM"/>
    <property type="match status" value="1"/>
</dbReference>
<evidence type="ECO:0000256" key="1">
    <source>
        <dbReference type="ARBA" id="ARBA00006100"/>
    </source>
</evidence>
<dbReference type="InterPro" id="IPR034505">
    <property type="entry name" value="Coproporphyrinogen-III_oxidase"/>
</dbReference>
<gene>
    <name evidence="4" type="ORF">DES40_0934</name>
</gene>
<dbReference type="GO" id="GO:0046872">
    <property type="term" value="F:metal ion binding"/>
    <property type="evidence" value="ECO:0007669"/>
    <property type="project" value="UniProtKB-UniRule"/>
</dbReference>
<comment type="subcellular location">
    <subcellularLocation>
        <location evidence="2">Cytoplasm</location>
    </subcellularLocation>
</comment>
<sequence length="377" mass="42050">MSPLAIYIHWPYCARICPYCDFNVYKSKGRNSALCESIIDDLRAWRALTGPRSVTSIHFGGGTPSLLEAKEISMFISNIDSIWGLSSHTEIALEANPNDANAAKWKDYNSAGINRISLGVQSFNNTALKLLGRDHNSEQAVRALSEATDTFQSVSADLIFGWAGQTKTDLTSDLDTLLQLNLNHISTYQLTIEDNTAFAKAEARGLSRAVNEDQSADFFEMILQNFADNGFDHYEISNFAKPHHQSEHNLAYWRGYDYVGVGPGAHGRITQEGQRSATICEATPEGYIKRVMDTGVGIKEREDLSPEDWAEEYLLMGLRINEGISLTRFKNIRGEVLSERRYAPLLEGGFLKLEKDRLIATQKGRFVLNAVTEALLV</sequence>
<dbReference type="GO" id="GO:0051539">
    <property type="term" value="F:4 iron, 4 sulfur cluster binding"/>
    <property type="evidence" value="ECO:0007669"/>
    <property type="project" value="UniProtKB-UniRule"/>
</dbReference>
<keyword evidence="2" id="KW-0949">S-adenosyl-L-methionine</keyword>
<dbReference type="PANTHER" id="PTHR13932">
    <property type="entry name" value="COPROPORPHYRINIGEN III OXIDASE"/>
    <property type="match status" value="1"/>
</dbReference>
<dbReference type="Pfam" id="PF04055">
    <property type="entry name" value="Radical_SAM"/>
    <property type="match status" value="1"/>
</dbReference>
<reference evidence="4 5" key="1">
    <citation type="submission" date="2018-10" db="EMBL/GenBank/DDBJ databases">
        <title>Genomic Encyclopedia of Type Strains, Phase IV (KMG-IV): sequencing the most valuable type-strain genomes for metagenomic binning, comparative biology and taxonomic classification.</title>
        <authorList>
            <person name="Goeker M."/>
        </authorList>
    </citation>
    <scope>NUCLEOTIDE SEQUENCE [LARGE SCALE GENOMIC DNA]</scope>
    <source>
        <strain evidence="4 5">DSM 22008</strain>
    </source>
</reference>
<protein>
    <recommendedName>
        <fullName evidence="2">Heme chaperone HemW</fullName>
    </recommendedName>
</protein>
<organism evidence="4 5">
    <name type="scientific">Litorimonas taeanensis</name>
    <dbReference type="NCBI Taxonomy" id="568099"/>
    <lineage>
        <taxon>Bacteria</taxon>
        <taxon>Pseudomonadati</taxon>
        <taxon>Pseudomonadota</taxon>
        <taxon>Alphaproteobacteria</taxon>
        <taxon>Maricaulales</taxon>
        <taxon>Robiginitomaculaceae</taxon>
    </lineage>
</organism>
<dbReference type="Gene3D" id="3.30.750.200">
    <property type="match status" value="1"/>
</dbReference>
<name>A0A420WKR5_9PROT</name>
<dbReference type="EMBL" id="RBII01000001">
    <property type="protein sequence ID" value="RKQ71607.1"/>
    <property type="molecule type" value="Genomic_DNA"/>
</dbReference>
<dbReference type="InterPro" id="IPR058240">
    <property type="entry name" value="rSAM_sf"/>
</dbReference>
<dbReference type="SUPFAM" id="SSF102114">
    <property type="entry name" value="Radical SAM enzymes"/>
    <property type="match status" value="1"/>
</dbReference>
<keyword evidence="5" id="KW-1185">Reference proteome</keyword>
<accession>A0A420WKR5</accession>
<keyword evidence="2" id="KW-0963">Cytoplasm</keyword>
<dbReference type="GO" id="GO:0005737">
    <property type="term" value="C:cytoplasm"/>
    <property type="evidence" value="ECO:0007669"/>
    <property type="project" value="UniProtKB-SubCell"/>
</dbReference>
<dbReference type="SMART" id="SM00729">
    <property type="entry name" value="Elp3"/>
    <property type="match status" value="1"/>
</dbReference>
<dbReference type="NCBIfam" id="TIGR00539">
    <property type="entry name" value="hemN_rel"/>
    <property type="match status" value="1"/>
</dbReference>
<dbReference type="SFLD" id="SFLDG01065">
    <property type="entry name" value="anaerobic_coproporphyrinogen-I"/>
    <property type="match status" value="1"/>
</dbReference>
<dbReference type="AlphaFoldDB" id="A0A420WKR5"/>